<feature type="domain" description="Glyceraldehyde 3-phosphate dehydrogenase NAD(P) binding" evidence="9">
    <location>
        <begin position="3"/>
        <end position="160"/>
    </location>
</feature>
<dbReference type="CDD" id="cd18126">
    <property type="entry name" value="GAPDH_I_C"/>
    <property type="match status" value="1"/>
</dbReference>
<comment type="similarity">
    <text evidence="1 7">Belongs to the glyceraldehyde-3-phosphate dehydrogenase family.</text>
</comment>
<dbReference type="RefSeq" id="WP_073162313.1">
    <property type="nucleotide sequence ID" value="NZ_FQUW01000004.1"/>
</dbReference>
<keyword evidence="11" id="KW-1185">Reference proteome</keyword>
<feature type="binding site" evidence="5">
    <location>
        <position position="323"/>
    </location>
    <ligand>
        <name>NAD(+)</name>
        <dbReference type="ChEBI" id="CHEBI:57540"/>
    </ligand>
</feature>
<organism evidence="10 11">
    <name type="scientific">Desulfofundulus australicus DSM 11792</name>
    <dbReference type="NCBI Taxonomy" id="1121425"/>
    <lineage>
        <taxon>Bacteria</taxon>
        <taxon>Bacillati</taxon>
        <taxon>Bacillota</taxon>
        <taxon>Clostridia</taxon>
        <taxon>Eubacteriales</taxon>
        <taxon>Peptococcaceae</taxon>
        <taxon>Desulfofundulus</taxon>
    </lineage>
</organism>
<dbReference type="CDD" id="cd05214">
    <property type="entry name" value="GAPDH_I_N"/>
    <property type="match status" value="1"/>
</dbReference>
<dbReference type="GO" id="GO:0006006">
    <property type="term" value="P:glucose metabolic process"/>
    <property type="evidence" value="ECO:0007669"/>
    <property type="project" value="InterPro"/>
</dbReference>
<dbReference type="PANTHER" id="PTHR43148">
    <property type="entry name" value="GLYCERALDEHYDE-3-PHOSPHATE DEHYDROGENASE 2"/>
    <property type="match status" value="1"/>
</dbReference>
<evidence type="ECO:0000256" key="5">
    <source>
        <dbReference type="PIRSR" id="PIRSR000149-3"/>
    </source>
</evidence>
<evidence type="ECO:0000313" key="10">
    <source>
        <dbReference type="EMBL" id="SHE28948.1"/>
    </source>
</evidence>
<dbReference type="GO" id="GO:0050661">
    <property type="term" value="F:NADP binding"/>
    <property type="evidence" value="ECO:0007669"/>
    <property type="project" value="InterPro"/>
</dbReference>
<keyword evidence="5" id="KW-0520">NAD</keyword>
<feature type="binding site" evidence="4">
    <location>
        <position position="190"/>
    </location>
    <ligand>
        <name>D-glyceraldehyde 3-phosphate</name>
        <dbReference type="ChEBI" id="CHEBI:59776"/>
    </ligand>
</feature>
<keyword evidence="2 8" id="KW-0560">Oxidoreductase</keyword>
<dbReference type="GO" id="GO:0016620">
    <property type="term" value="F:oxidoreductase activity, acting on the aldehyde or oxo group of donors, NAD or NADP as acceptor"/>
    <property type="evidence" value="ECO:0007669"/>
    <property type="project" value="InterPro"/>
</dbReference>
<dbReference type="SUPFAM" id="SSF55347">
    <property type="entry name" value="Glyceraldehyde-3-phosphate dehydrogenase-like, C-terminal domain"/>
    <property type="match status" value="1"/>
</dbReference>
<dbReference type="EMBL" id="FQUW01000004">
    <property type="protein sequence ID" value="SHE28948.1"/>
    <property type="molecule type" value="Genomic_DNA"/>
</dbReference>
<evidence type="ECO:0000256" key="1">
    <source>
        <dbReference type="ARBA" id="ARBA00007406"/>
    </source>
</evidence>
<feature type="binding site" evidence="4">
    <location>
        <begin position="218"/>
        <end position="219"/>
    </location>
    <ligand>
        <name>D-glyceraldehyde 3-phosphate</name>
        <dbReference type="ChEBI" id="CHEBI:59776"/>
    </ligand>
</feature>
<proteinExistence type="inferred from homology"/>
<feature type="binding site" evidence="4">
    <location>
        <begin position="159"/>
        <end position="161"/>
    </location>
    <ligand>
        <name>D-glyceraldehyde 3-phosphate</name>
        <dbReference type="ChEBI" id="CHEBI:59776"/>
    </ligand>
</feature>
<accession>A0A1M4S9V8</accession>
<evidence type="ECO:0000256" key="2">
    <source>
        <dbReference type="ARBA" id="ARBA00023002"/>
    </source>
</evidence>
<feature type="binding site" evidence="4">
    <location>
        <position position="241"/>
    </location>
    <ligand>
        <name>D-glyceraldehyde 3-phosphate</name>
        <dbReference type="ChEBI" id="CHEBI:59776"/>
    </ligand>
</feature>
<dbReference type="Pfam" id="PF02800">
    <property type="entry name" value="Gp_dh_C"/>
    <property type="match status" value="1"/>
</dbReference>
<dbReference type="OrthoDB" id="9803304at2"/>
<dbReference type="Gene3D" id="3.40.50.720">
    <property type="entry name" value="NAD(P)-binding Rossmann-like Domain"/>
    <property type="match status" value="1"/>
</dbReference>
<feature type="site" description="Activates thiol group during catalysis" evidence="6">
    <location>
        <position position="187"/>
    </location>
</feature>
<dbReference type="EC" id="1.2.1.-" evidence="8"/>
<keyword evidence="5" id="KW-0547">Nucleotide-binding</keyword>
<protein>
    <recommendedName>
        <fullName evidence="8">Glyceraldehyde-3-phosphate dehydrogenase</fullName>
        <ecNumber evidence="8">1.2.1.-</ecNumber>
    </recommendedName>
</protein>
<evidence type="ECO:0000256" key="8">
    <source>
        <dbReference type="RuleBase" id="RU361160"/>
    </source>
</evidence>
<dbReference type="InterPro" id="IPR006424">
    <property type="entry name" value="Glyceraldehyde-3-P_DH_1"/>
</dbReference>
<feature type="active site" description="Nucleophile" evidence="3">
    <location>
        <position position="160"/>
    </location>
</feature>
<dbReference type="FunFam" id="3.30.360.10:FF:000002">
    <property type="entry name" value="Glyceraldehyde-3-phosphate dehydrogenase"/>
    <property type="match status" value="1"/>
</dbReference>
<dbReference type="InterPro" id="IPR020831">
    <property type="entry name" value="GlycerAld/Erythrose_P_DH"/>
</dbReference>
<dbReference type="FunFam" id="3.40.50.720:FF:000001">
    <property type="entry name" value="Glyceraldehyde-3-phosphate dehydrogenase"/>
    <property type="match status" value="1"/>
</dbReference>
<dbReference type="SUPFAM" id="SSF51735">
    <property type="entry name" value="NAD(P)-binding Rossmann-fold domains"/>
    <property type="match status" value="1"/>
</dbReference>
<dbReference type="InterPro" id="IPR020829">
    <property type="entry name" value="GlycerAld_3-P_DH_cat"/>
</dbReference>
<name>A0A1M4S9V8_9FIRM</name>
<dbReference type="PROSITE" id="PS00071">
    <property type="entry name" value="GAPDH"/>
    <property type="match status" value="1"/>
</dbReference>
<dbReference type="InterPro" id="IPR020828">
    <property type="entry name" value="GlycerAld_3-P_DH_NAD(P)-bd"/>
</dbReference>
<sequence length="343" mass="37203">MTVRVGINGFGRIGRNVLRAALRYPDIQVVAVNHKSRRLQVNENYARTLAHALKYDSVHGRLDADVQAGERSLIVNGSEIAVLAEADPARIPWGELGVDVVVESTGKFKTAEDAAVHLSSGARKVVISAPAKGNVLTVVMGVNEELYDPAMHHVISNASCTTNCLAPVAKVLDEQFGIVKGLMTTVHAYTNDQQILDMPHRDLRRGRAANMSIIPTTTGAARAVELVLPQLKGKLNGMAMRVPTPNVSVVDFVAQLSRPVTVQEVNEALKDASEGKLRGILAYSDLPLVSVDYCGDPHSAIIDGPSTMVIGEDMVKVVAWYDNEWGYSNRILDLILYMARKGF</sequence>
<dbReference type="InterPro" id="IPR036291">
    <property type="entry name" value="NAD(P)-bd_dom_sf"/>
</dbReference>
<dbReference type="NCBIfam" id="TIGR01534">
    <property type="entry name" value="GAPDH-I"/>
    <property type="match status" value="1"/>
</dbReference>
<dbReference type="Proteomes" id="UP000184196">
    <property type="component" value="Unassembled WGS sequence"/>
</dbReference>
<gene>
    <name evidence="10" type="ORF">SAMN02745218_00047</name>
</gene>
<feature type="binding site" evidence="5">
    <location>
        <begin position="12"/>
        <end position="13"/>
    </location>
    <ligand>
        <name>NAD(+)</name>
        <dbReference type="ChEBI" id="CHEBI:57540"/>
    </ligand>
</feature>
<feature type="binding site" evidence="5">
    <location>
        <position position="128"/>
    </location>
    <ligand>
        <name>NAD(+)</name>
        <dbReference type="ChEBI" id="CHEBI:57540"/>
    </ligand>
</feature>
<evidence type="ECO:0000259" key="9">
    <source>
        <dbReference type="SMART" id="SM00846"/>
    </source>
</evidence>
<dbReference type="Pfam" id="PF00044">
    <property type="entry name" value="Gp_dh_N"/>
    <property type="match status" value="1"/>
</dbReference>
<evidence type="ECO:0000256" key="7">
    <source>
        <dbReference type="RuleBase" id="RU000397"/>
    </source>
</evidence>
<dbReference type="GO" id="GO:0051287">
    <property type="term" value="F:NAD binding"/>
    <property type="evidence" value="ECO:0007669"/>
    <property type="project" value="InterPro"/>
</dbReference>
<dbReference type="PIRSF" id="PIRSF000149">
    <property type="entry name" value="GAP_DH"/>
    <property type="match status" value="1"/>
</dbReference>
<dbReference type="InterPro" id="IPR020830">
    <property type="entry name" value="GlycerAld_3-P_DH_AS"/>
</dbReference>
<dbReference type="PRINTS" id="PR00078">
    <property type="entry name" value="G3PDHDRGNASE"/>
</dbReference>
<dbReference type="Gene3D" id="3.30.360.10">
    <property type="entry name" value="Dihydrodipicolinate Reductase, domain 2"/>
    <property type="match status" value="1"/>
</dbReference>
<dbReference type="SMART" id="SM00846">
    <property type="entry name" value="Gp_dh_N"/>
    <property type="match status" value="1"/>
</dbReference>
<evidence type="ECO:0000256" key="4">
    <source>
        <dbReference type="PIRSR" id="PIRSR000149-2"/>
    </source>
</evidence>
<dbReference type="AlphaFoldDB" id="A0A1M4S9V8"/>
<evidence type="ECO:0000256" key="6">
    <source>
        <dbReference type="PIRSR" id="PIRSR000149-4"/>
    </source>
</evidence>
<evidence type="ECO:0000256" key="3">
    <source>
        <dbReference type="PIRSR" id="PIRSR000149-1"/>
    </source>
</evidence>
<reference evidence="11" key="1">
    <citation type="submission" date="2016-11" db="EMBL/GenBank/DDBJ databases">
        <authorList>
            <person name="Varghese N."/>
            <person name="Submissions S."/>
        </authorList>
    </citation>
    <scope>NUCLEOTIDE SEQUENCE [LARGE SCALE GENOMIC DNA]</scope>
    <source>
        <strain evidence="11">DSM 11792</strain>
    </source>
</reference>
<evidence type="ECO:0000313" key="11">
    <source>
        <dbReference type="Proteomes" id="UP000184196"/>
    </source>
</evidence>